<keyword evidence="4 11" id="KW-0028">Amino-acid biosynthesis</keyword>
<feature type="binding site" evidence="11">
    <location>
        <position position="64"/>
    </location>
    <ligand>
        <name>substrate</name>
    </ligand>
</feature>
<sequence length="183" mass="20395">MTSMDNIAGNLILIGLMGAGKTTLGKQLANKLRRPFYDSDQVICERTGVSIPTIFELEGEAGFRCREATVISELVQQKNIVIATGGGTILQIENRLKLQQNGHVVYLHAQPEVLLSRIQHDKNRPLLQVSNPLAKLQELYTIRDPIYRATAHTVIDVGSPYCTHTVSRLIRLLRQPSQQLSLL</sequence>
<accession>A0A2N9WWK1</accession>
<dbReference type="AlphaFoldDB" id="A0A2N9WWK1"/>
<feature type="binding site" evidence="11">
    <location>
        <position position="124"/>
    </location>
    <ligand>
        <name>ATP</name>
        <dbReference type="ChEBI" id="CHEBI:30616"/>
    </ligand>
</feature>
<dbReference type="PROSITE" id="PS01128">
    <property type="entry name" value="SHIKIMATE_KINASE"/>
    <property type="match status" value="1"/>
</dbReference>
<evidence type="ECO:0000256" key="3">
    <source>
        <dbReference type="ARBA" id="ARBA00012154"/>
    </source>
</evidence>
<name>A0A2N9WWK1_9NEIS</name>
<dbReference type="PANTHER" id="PTHR21087:SF16">
    <property type="entry name" value="SHIKIMATE KINASE 1, CHLOROPLASTIC"/>
    <property type="match status" value="1"/>
</dbReference>
<feature type="binding site" evidence="11">
    <location>
        <position position="143"/>
    </location>
    <ligand>
        <name>substrate</name>
    </ligand>
</feature>
<comment type="function">
    <text evidence="11">Catalyzes the specific phosphorylation of the 3-hydroxyl group of shikimic acid using ATP as a cosubstrate.</text>
</comment>
<dbReference type="Gene3D" id="3.40.50.300">
    <property type="entry name" value="P-loop containing nucleotide triphosphate hydrolases"/>
    <property type="match status" value="1"/>
</dbReference>
<protein>
    <recommendedName>
        <fullName evidence="3 11">Shikimate kinase</fullName>
        <shortName evidence="11">SK</shortName>
        <ecNumber evidence="3 11">2.7.1.71</ecNumber>
    </recommendedName>
</protein>
<keyword evidence="11" id="KW-0963">Cytoplasm</keyword>
<feature type="binding site" evidence="11">
    <location>
        <begin position="18"/>
        <end position="23"/>
    </location>
    <ligand>
        <name>ATP</name>
        <dbReference type="ChEBI" id="CHEBI:30616"/>
    </ligand>
</feature>
<dbReference type="GO" id="GO:0004765">
    <property type="term" value="F:shikimate kinase activity"/>
    <property type="evidence" value="ECO:0007669"/>
    <property type="project" value="UniProtKB-UniRule"/>
</dbReference>
<gene>
    <name evidence="11" type="primary">aroK</name>
    <name evidence="12" type="ORF">BGI32_01080</name>
</gene>
<keyword evidence="6 11" id="KW-0547">Nucleotide-binding</keyword>
<comment type="catalytic activity">
    <reaction evidence="10 11">
        <text>shikimate + ATP = 3-phosphoshikimate + ADP + H(+)</text>
        <dbReference type="Rhea" id="RHEA:13121"/>
        <dbReference type="ChEBI" id="CHEBI:15378"/>
        <dbReference type="ChEBI" id="CHEBI:30616"/>
        <dbReference type="ChEBI" id="CHEBI:36208"/>
        <dbReference type="ChEBI" id="CHEBI:145989"/>
        <dbReference type="ChEBI" id="CHEBI:456216"/>
        <dbReference type="EC" id="2.7.1.71"/>
    </reaction>
</comment>
<keyword evidence="11" id="KW-0460">Magnesium</keyword>
<comment type="pathway">
    <text evidence="1 11">Metabolic intermediate biosynthesis; chorismate biosynthesis; chorismate from D-erythrose 4-phosphate and phosphoenolpyruvate: step 5/7.</text>
</comment>
<dbReference type="EMBL" id="MDVB01000005">
    <property type="protein sequence ID" value="PIT18480.1"/>
    <property type="molecule type" value="Genomic_DNA"/>
</dbReference>
<comment type="caution">
    <text evidence="11">Lacks conserved residue(s) required for the propagation of feature annotation.</text>
</comment>
<proteinExistence type="inferred from homology"/>
<reference evidence="12 13" key="1">
    <citation type="journal article" date="2017" name="MBio">
        <title>Type VI secretion-mediated competition in the bee gut microbiome.</title>
        <authorList>
            <person name="Steele M.I."/>
            <person name="Kwong W.K."/>
            <person name="Powell J.E."/>
            <person name="Whiteley M."/>
            <person name="Moran N.A."/>
        </authorList>
    </citation>
    <scope>NUCLEOTIDE SEQUENCE [LARGE SCALE GENOMIC DNA]</scope>
    <source>
        <strain evidence="12 13">App2-2</strain>
    </source>
</reference>
<dbReference type="InterPro" id="IPR031322">
    <property type="entry name" value="Shikimate/glucono_kinase"/>
</dbReference>
<dbReference type="GO" id="GO:0005829">
    <property type="term" value="C:cytosol"/>
    <property type="evidence" value="ECO:0007669"/>
    <property type="project" value="TreeGrafter"/>
</dbReference>
<comment type="cofactor">
    <cofactor evidence="11">
        <name>Mg(2+)</name>
        <dbReference type="ChEBI" id="CHEBI:18420"/>
    </cofactor>
    <text evidence="11">Binds 1 Mg(2+) ion per subunit.</text>
</comment>
<dbReference type="EC" id="2.7.1.71" evidence="3 11"/>
<comment type="subcellular location">
    <subcellularLocation>
        <location evidence="11">Cytoplasm</location>
    </subcellularLocation>
</comment>
<keyword evidence="5 11" id="KW-0808">Transferase</keyword>
<keyword evidence="8 11" id="KW-0067">ATP-binding</keyword>
<dbReference type="Pfam" id="PF01202">
    <property type="entry name" value="SKI"/>
    <property type="match status" value="1"/>
</dbReference>
<feature type="binding site" evidence="11">
    <location>
        <position position="86"/>
    </location>
    <ligand>
        <name>substrate</name>
    </ligand>
</feature>
<evidence type="ECO:0000256" key="1">
    <source>
        <dbReference type="ARBA" id="ARBA00004842"/>
    </source>
</evidence>
<comment type="subunit">
    <text evidence="11">Monomer.</text>
</comment>
<evidence type="ECO:0000313" key="12">
    <source>
        <dbReference type="EMBL" id="PIT18480.1"/>
    </source>
</evidence>
<dbReference type="UniPathway" id="UPA00053">
    <property type="reaction ID" value="UER00088"/>
</dbReference>
<comment type="similarity">
    <text evidence="2 11">Belongs to the shikimate kinase family.</text>
</comment>
<keyword evidence="9 11" id="KW-0057">Aromatic amino acid biosynthesis</keyword>
<dbReference type="CDD" id="cd00464">
    <property type="entry name" value="SK"/>
    <property type="match status" value="1"/>
</dbReference>
<evidence type="ECO:0000256" key="2">
    <source>
        <dbReference type="ARBA" id="ARBA00006997"/>
    </source>
</evidence>
<dbReference type="GO" id="GO:0005524">
    <property type="term" value="F:ATP binding"/>
    <property type="evidence" value="ECO:0007669"/>
    <property type="project" value="UniProtKB-UniRule"/>
</dbReference>
<evidence type="ECO:0000256" key="5">
    <source>
        <dbReference type="ARBA" id="ARBA00022679"/>
    </source>
</evidence>
<dbReference type="GO" id="GO:0000287">
    <property type="term" value="F:magnesium ion binding"/>
    <property type="evidence" value="ECO:0007669"/>
    <property type="project" value="UniProtKB-UniRule"/>
</dbReference>
<dbReference type="InterPro" id="IPR000623">
    <property type="entry name" value="Shikimate_kinase/TSH1"/>
</dbReference>
<dbReference type="PANTHER" id="PTHR21087">
    <property type="entry name" value="SHIKIMATE KINASE"/>
    <property type="match status" value="1"/>
</dbReference>
<dbReference type="HAMAP" id="MF_00109">
    <property type="entry name" value="Shikimate_kinase"/>
    <property type="match status" value="1"/>
</dbReference>
<dbReference type="InterPro" id="IPR023000">
    <property type="entry name" value="Shikimate_kinase_CS"/>
</dbReference>
<evidence type="ECO:0000256" key="9">
    <source>
        <dbReference type="ARBA" id="ARBA00023141"/>
    </source>
</evidence>
<organism evidence="12 13">
    <name type="scientific">Snodgrassella alvi</name>
    <dbReference type="NCBI Taxonomy" id="1196083"/>
    <lineage>
        <taxon>Bacteria</taxon>
        <taxon>Pseudomonadati</taxon>
        <taxon>Pseudomonadota</taxon>
        <taxon>Betaproteobacteria</taxon>
        <taxon>Neisseriales</taxon>
        <taxon>Neisseriaceae</taxon>
        <taxon>Snodgrassella</taxon>
    </lineage>
</organism>
<evidence type="ECO:0000256" key="10">
    <source>
        <dbReference type="ARBA" id="ARBA00048567"/>
    </source>
</evidence>
<feature type="binding site" evidence="11">
    <location>
        <position position="22"/>
    </location>
    <ligand>
        <name>Mg(2+)</name>
        <dbReference type="ChEBI" id="CHEBI:18420"/>
    </ligand>
</feature>
<keyword evidence="11" id="KW-0479">Metal-binding</keyword>
<feature type="binding site" evidence="11">
    <location>
        <position position="40"/>
    </location>
    <ligand>
        <name>substrate</name>
    </ligand>
</feature>
<dbReference type="PRINTS" id="PR01100">
    <property type="entry name" value="SHIKIMTKNASE"/>
</dbReference>
<evidence type="ECO:0000256" key="11">
    <source>
        <dbReference type="HAMAP-Rule" id="MF_00109"/>
    </source>
</evidence>
<dbReference type="InterPro" id="IPR027417">
    <property type="entry name" value="P-loop_NTPase"/>
</dbReference>
<evidence type="ECO:0000256" key="6">
    <source>
        <dbReference type="ARBA" id="ARBA00022741"/>
    </source>
</evidence>
<dbReference type="Proteomes" id="UP000231293">
    <property type="component" value="Unassembled WGS sequence"/>
</dbReference>
<comment type="caution">
    <text evidence="12">The sequence shown here is derived from an EMBL/GenBank/DDBJ whole genome shotgun (WGS) entry which is preliminary data.</text>
</comment>
<keyword evidence="7 11" id="KW-0418">Kinase</keyword>
<evidence type="ECO:0000256" key="4">
    <source>
        <dbReference type="ARBA" id="ARBA00022605"/>
    </source>
</evidence>
<dbReference type="SUPFAM" id="SSF52540">
    <property type="entry name" value="P-loop containing nucleoside triphosphate hydrolases"/>
    <property type="match status" value="1"/>
</dbReference>
<dbReference type="GO" id="GO:0009423">
    <property type="term" value="P:chorismate biosynthetic process"/>
    <property type="evidence" value="ECO:0007669"/>
    <property type="project" value="UniProtKB-UniRule"/>
</dbReference>
<dbReference type="GO" id="GO:0008652">
    <property type="term" value="P:amino acid biosynthetic process"/>
    <property type="evidence" value="ECO:0007669"/>
    <property type="project" value="UniProtKB-KW"/>
</dbReference>
<evidence type="ECO:0000313" key="13">
    <source>
        <dbReference type="Proteomes" id="UP000231293"/>
    </source>
</evidence>
<dbReference type="GO" id="GO:0009073">
    <property type="term" value="P:aromatic amino acid family biosynthetic process"/>
    <property type="evidence" value="ECO:0007669"/>
    <property type="project" value="UniProtKB-KW"/>
</dbReference>
<evidence type="ECO:0000256" key="7">
    <source>
        <dbReference type="ARBA" id="ARBA00022777"/>
    </source>
</evidence>
<evidence type="ECO:0000256" key="8">
    <source>
        <dbReference type="ARBA" id="ARBA00022840"/>
    </source>
</evidence>